<feature type="region of interest" description="Disordered" evidence="1">
    <location>
        <begin position="1"/>
        <end position="25"/>
    </location>
</feature>
<organism evidence="2 3">
    <name type="scientific">Apolygus lucorum</name>
    <name type="common">Small green plant bug</name>
    <name type="synonym">Lygocoris lucorum</name>
    <dbReference type="NCBI Taxonomy" id="248454"/>
    <lineage>
        <taxon>Eukaryota</taxon>
        <taxon>Metazoa</taxon>
        <taxon>Ecdysozoa</taxon>
        <taxon>Arthropoda</taxon>
        <taxon>Hexapoda</taxon>
        <taxon>Insecta</taxon>
        <taxon>Pterygota</taxon>
        <taxon>Neoptera</taxon>
        <taxon>Paraneoptera</taxon>
        <taxon>Hemiptera</taxon>
        <taxon>Heteroptera</taxon>
        <taxon>Panheteroptera</taxon>
        <taxon>Cimicomorpha</taxon>
        <taxon>Miridae</taxon>
        <taxon>Mirini</taxon>
        <taxon>Apolygus</taxon>
    </lineage>
</organism>
<evidence type="ECO:0000313" key="3">
    <source>
        <dbReference type="Proteomes" id="UP000466442"/>
    </source>
</evidence>
<comment type="caution">
    <text evidence="2">The sequence shown here is derived from an EMBL/GenBank/DDBJ whole genome shotgun (WGS) entry which is preliminary data.</text>
</comment>
<feature type="compositionally biased region" description="Polar residues" evidence="1">
    <location>
        <begin position="13"/>
        <end position="24"/>
    </location>
</feature>
<sequence>MRETTRLPPRYSVDSSHTQTTTSIRRAPRSPRFSYKNNELISQEKAGFYSSFLDGDGEPCQESSVDFVTGNNPRRSGPAWGVYVMIKRGGYGSGDETATLLAKSAKPVLMRQDCTTTLIVSPTPHLSASGGLMGASDESGVLPPDEGARSVPDIEMHCRARGPNHLVPHRCYCERRKSSSMARSVSRESVRSGLPQGPPPVLLTTTPNSRIIRQSSQPEACHCCPHHPAPSSSLRQLREPGDGIAGIAADSLRINGAIRQFKQGILLNPNTLAQQRRAKLRRAFTDATSESVTIVKTQIEMANRQNTLLEQSVKVDQKERTYHLRRTAKEQILVSI</sequence>
<dbReference type="AlphaFoldDB" id="A0A8S9XHM9"/>
<evidence type="ECO:0000313" key="2">
    <source>
        <dbReference type="EMBL" id="KAF6208580.1"/>
    </source>
</evidence>
<proteinExistence type="predicted"/>
<dbReference type="OrthoDB" id="6603036at2759"/>
<reference evidence="2" key="1">
    <citation type="journal article" date="2021" name="Mol. Ecol. Resour.">
        <title>Apolygus lucorum genome provides insights into omnivorousness and mesophyll feeding.</title>
        <authorList>
            <person name="Liu Y."/>
            <person name="Liu H."/>
            <person name="Wang H."/>
            <person name="Huang T."/>
            <person name="Liu B."/>
            <person name="Yang B."/>
            <person name="Yin L."/>
            <person name="Li B."/>
            <person name="Zhang Y."/>
            <person name="Zhang S."/>
            <person name="Jiang F."/>
            <person name="Zhang X."/>
            <person name="Ren Y."/>
            <person name="Wang B."/>
            <person name="Wang S."/>
            <person name="Lu Y."/>
            <person name="Wu K."/>
            <person name="Fan W."/>
            <person name="Wang G."/>
        </authorList>
    </citation>
    <scope>NUCLEOTIDE SEQUENCE</scope>
    <source>
        <strain evidence="2">12Hb</strain>
    </source>
</reference>
<feature type="region of interest" description="Disordered" evidence="1">
    <location>
        <begin position="182"/>
        <end position="206"/>
    </location>
</feature>
<dbReference type="EMBL" id="WIXP02000007">
    <property type="protein sequence ID" value="KAF6208580.1"/>
    <property type="molecule type" value="Genomic_DNA"/>
</dbReference>
<evidence type="ECO:0000256" key="1">
    <source>
        <dbReference type="SAM" id="MobiDB-lite"/>
    </source>
</evidence>
<protein>
    <submittedName>
        <fullName evidence="2">Uncharacterized protein</fullName>
    </submittedName>
</protein>
<gene>
    <name evidence="2" type="ORF">GE061_017038</name>
</gene>
<accession>A0A8S9XHM9</accession>
<dbReference type="Proteomes" id="UP000466442">
    <property type="component" value="Unassembled WGS sequence"/>
</dbReference>
<name>A0A8S9XHM9_APOLU</name>
<keyword evidence="3" id="KW-1185">Reference proteome</keyword>